<reference evidence="2" key="1">
    <citation type="submission" date="2017-04" db="EMBL/GenBank/DDBJ databases">
        <authorList>
            <person name="Varghese N."/>
            <person name="Submissions S."/>
        </authorList>
    </citation>
    <scope>NUCLEOTIDE SEQUENCE [LARGE SCALE GENOMIC DNA]</scope>
    <source>
        <strain evidence="2">RKEM611</strain>
    </source>
</reference>
<gene>
    <name evidence="1" type="ORF">SAMN06296036_115133</name>
</gene>
<protein>
    <submittedName>
        <fullName evidence="1">Uncharacterized protein</fullName>
    </submittedName>
</protein>
<sequence>MVKEKTIPVYRNEFYGTRLEMLDFVIYVDEDLEDKDFSPEMPHKIPRYEMTRVAVASAAIQGQLIHLEPEDKSNGIWDMYHKACLKELSLEIDGERREGVQKILDTLKSG</sequence>
<evidence type="ECO:0000313" key="1">
    <source>
        <dbReference type="EMBL" id="SMF49937.1"/>
    </source>
</evidence>
<keyword evidence="2" id="KW-1185">Reference proteome</keyword>
<accession>A0A1Y6CED8</accession>
<dbReference type="RefSeq" id="WP_132319856.1">
    <property type="nucleotide sequence ID" value="NZ_FWZT01000015.1"/>
</dbReference>
<name>A0A1Y6CED8_9BACT</name>
<dbReference type="AlphaFoldDB" id="A0A1Y6CED8"/>
<evidence type="ECO:0000313" key="2">
    <source>
        <dbReference type="Proteomes" id="UP000192907"/>
    </source>
</evidence>
<proteinExistence type="predicted"/>
<dbReference type="Proteomes" id="UP000192907">
    <property type="component" value="Unassembled WGS sequence"/>
</dbReference>
<dbReference type="EMBL" id="FWZT01000015">
    <property type="protein sequence ID" value="SMF49937.1"/>
    <property type="molecule type" value="Genomic_DNA"/>
</dbReference>
<dbReference type="STRING" id="1513793.SAMN06296036_115133"/>
<organism evidence="1 2">
    <name type="scientific">Pseudobacteriovorax antillogorgiicola</name>
    <dbReference type="NCBI Taxonomy" id="1513793"/>
    <lineage>
        <taxon>Bacteria</taxon>
        <taxon>Pseudomonadati</taxon>
        <taxon>Bdellovibrionota</taxon>
        <taxon>Oligoflexia</taxon>
        <taxon>Oligoflexales</taxon>
        <taxon>Pseudobacteriovoracaceae</taxon>
        <taxon>Pseudobacteriovorax</taxon>
    </lineage>
</organism>